<gene>
    <name evidence="2" type="ORF">WKW79_09475</name>
</gene>
<feature type="signal peptide" evidence="1">
    <location>
        <begin position="1"/>
        <end position="21"/>
    </location>
</feature>
<sequence>MSIQRLLVAAMALCLAGCAQFHKPLSAENRQKIKAVDVRVVVAQDGFMFSATAPGASAAPGGLIGVLIDVEVQKSRQKGMAAEIQATVDPLLDIDFRKEARVALKQATEASFPLRLQSAEVLSTMPVQRERDERIAATAKGDAYMTLLVQYALEPGLGAFTTRTGINLWQDGQAERSYYGNAVYQAPLPAGTRAEVIAKLTADDGRLLRSYMRESITETLRMVALDIDAQAKPAVGAVEPKKESFNLIANGMKATFSGVLVDRRGTRTIRRVDTVGMFSVDQGAQP</sequence>
<keyword evidence="3" id="KW-1185">Reference proteome</keyword>
<accession>A0ABU8X514</accession>
<dbReference type="EMBL" id="JBBKZS010000003">
    <property type="protein sequence ID" value="MEJ8854796.1"/>
    <property type="molecule type" value="Genomic_DNA"/>
</dbReference>
<keyword evidence="1" id="KW-0732">Signal</keyword>
<organism evidence="2 3">
    <name type="scientific">Variovorax robiniae</name>
    <dbReference type="NCBI Taxonomy" id="1836199"/>
    <lineage>
        <taxon>Bacteria</taxon>
        <taxon>Pseudomonadati</taxon>
        <taxon>Pseudomonadota</taxon>
        <taxon>Betaproteobacteria</taxon>
        <taxon>Burkholderiales</taxon>
        <taxon>Comamonadaceae</taxon>
        <taxon>Variovorax</taxon>
    </lineage>
</organism>
<reference evidence="2 3" key="1">
    <citation type="submission" date="2024-03" db="EMBL/GenBank/DDBJ databases">
        <title>Novel species of the genus Variovorax.</title>
        <authorList>
            <person name="Liu Q."/>
            <person name="Xin Y.-H."/>
        </authorList>
    </citation>
    <scope>NUCLEOTIDE SEQUENCE [LARGE SCALE GENOMIC DNA]</scope>
    <source>
        <strain evidence="2 3">KACC 18901</strain>
    </source>
</reference>
<feature type="chain" id="PRO_5047417425" description="Curli production assembly/transport component CsgG" evidence="1">
    <location>
        <begin position="22"/>
        <end position="286"/>
    </location>
</feature>
<evidence type="ECO:0000313" key="3">
    <source>
        <dbReference type="Proteomes" id="UP001367030"/>
    </source>
</evidence>
<comment type="caution">
    <text evidence="2">The sequence shown here is derived from an EMBL/GenBank/DDBJ whole genome shotgun (WGS) entry which is preliminary data.</text>
</comment>
<dbReference type="RefSeq" id="WP_340334887.1">
    <property type="nucleotide sequence ID" value="NZ_JBBKZS010000003.1"/>
</dbReference>
<evidence type="ECO:0000256" key="1">
    <source>
        <dbReference type="SAM" id="SignalP"/>
    </source>
</evidence>
<dbReference type="Proteomes" id="UP001367030">
    <property type="component" value="Unassembled WGS sequence"/>
</dbReference>
<proteinExistence type="predicted"/>
<evidence type="ECO:0000313" key="2">
    <source>
        <dbReference type="EMBL" id="MEJ8854796.1"/>
    </source>
</evidence>
<protein>
    <recommendedName>
        <fullName evidence="4">Curli production assembly/transport component CsgG</fullName>
    </recommendedName>
</protein>
<evidence type="ECO:0008006" key="4">
    <source>
        <dbReference type="Google" id="ProtNLM"/>
    </source>
</evidence>
<name>A0ABU8X514_9BURK</name>